<organism evidence="7 8">
    <name type="scientific">Lysobacter spongiicola DSM 21749</name>
    <dbReference type="NCBI Taxonomy" id="1122188"/>
    <lineage>
        <taxon>Bacteria</taxon>
        <taxon>Pseudomonadati</taxon>
        <taxon>Pseudomonadota</taxon>
        <taxon>Gammaproteobacteria</taxon>
        <taxon>Lysobacterales</taxon>
        <taxon>Lysobacteraceae</taxon>
        <taxon>Novilysobacter</taxon>
    </lineage>
</organism>
<protein>
    <recommendedName>
        <fullName evidence="2">diguanylate cyclase</fullName>
        <ecNumber evidence="2">2.7.7.65</ecNumber>
    </recommendedName>
</protein>
<dbReference type="Pfam" id="PF07695">
    <property type="entry name" value="7TMR-DISM_7TM"/>
    <property type="match status" value="1"/>
</dbReference>
<dbReference type="EMBL" id="FUXP01000007">
    <property type="protein sequence ID" value="SKA10832.1"/>
    <property type="molecule type" value="Genomic_DNA"/>
</dbReference>
<dbReference type="OrthoDB" id="9803824at2"/>
<feature type="coiled-coil region" evidence="3">
    <location>
        <begin position="412"/>
        <end position="443"/>
    </location>
</feature>
<dbReference type="InterPro" id="IPR000160">
    <property type="entry name" value="GGDEF_dom"/>
</dbReference>
<keyword evidence="3" id="KW-0175">Coiled coil</keyword>
<dbReference type="NCBIfam" id="TIGR00254">
    <property type="entry name" value="GGDEF"/>
    <property type="match status" value="1"/>
</dbReference>
<feature type="transmembrane region" description="Helical" evidence="4">
    <location>
        <begin position="301"/>
        <end position="321"/>
    </location>
</feature>
<evidence type="ECO:0000256" key="1">
    <source>
        <dbReference type="ARBA" id="ARBA00001946"/>
    </source>
</evidence>
<dbReference type="PROSITE" id="PS50887">
    <property type="entry name" value="GGDEF"/>
    <property type="match status" value="1"/>
</dbReference>
<dbReference type="GO" id="GO:0043709">
    <property type="term" value="P:cell adhesion involved in single-species biofilm formation"/>
    <property type="evidence" value="ECO:0007669"/>
    <property type="project" value="TreeGrafter"/>
</dbReference>
<dbReference type="GO" id="GO:1902201">
    <property type="term" value="P:negative regulation of bacterial-type flagellum-dependent cell motility"/>
    <property type="evidence" value="ECO:0007669"/>
    <property type="project" value="TreeGrafter"/>
</dbReference>
<dbReference type="EC" id="2.7.7.65" evidence="2"/>
<dbReference type="GO" id="GO:0005886">
    <property type="term" value="C:plasma membrane"/>
    <property type="evidence" value="ECO:0007669"/>
    <property type="project" value="TreeGrafter"/>
</dbReference>
<name>A0A1T4R441_9GAMM</name>
<keyword evidence="4" id="KW-0812">Transmembrane</keyword>
<dbReference type="RefSeq" id="WP_159447375.1">
    <property type="nucleotide sequence ID" value="NZ_FUXP01000007.1"/>
</dbReference>
<feature type="transmembrane region" description="Helical" evidence="4">
    <location>
        <begin position="358"/>
        <end position="379"/>
    </location>
</feature>
<feature type="domain" description="GGDEF" evidence="6">
    <location>
        <begin position="485"/>
        <end position="620"/>
    </location>
</feature>
<dbReference type="InterPro" id="IPR011623">
    <property type="entry name" value="7TMR_DISM_rcpt_extracell_dom1"/>
</dbReference>
<dbReference type="GO" id="GO:0052621">
    <property type="term" value="F:diguanylate cyclase activity"/>
    <property type="evidence" value="ECO:0007669"/>
    <property type="project" value="UniProtKB-EC"/>
</dbReference>
<sequence>MRRFGAAARFWILLVASAWLTPSVVAVAVPLQAATHQVAPPVTVELQPDTGSVGLSPYVSFHHDPDGELRVAGARRLAASGGFEPLPQGNPAFGFQPGAFWFHVRVVNHDPGEQKRFLVQDYPLSDRLDLYVVGADGQVRHAAGGDNLPFARRAVEYHMPSFELLLPAGEPVDLLLRVRSQSSMQVPLVLHTPASLAEAMHDAQWGIGLYYGILLALFVYNLVLWLMLRDASYLWYLLHIIAFGLVLFTLNGLGFQYLWPDSPWFADRAVPLSICLAQVGMQQFARHFLELHERWRFGDRVGLAMIGFFVLLAIASLQLPYRISTPLASAAVFVSIAWIAIESIVVMSRGYKPARLFLLAWSMFLLGTAMIAAVAFGLLPKTFVTIYGVQIGSALEMLLLSVALGYRYAALRNENERIVHRAKAELERQVEERTTELRNALAQLGDAHARLRESSRRDGLTGLHTRAHFREGFGQLIARARANGRPLSLLMIDLDHFKQINDCHGHLVGDDCLRWAAHVVGQALRPHEALLARFGGEEFVVGLPDLGRTAATAVAAELVRQLRASPCESGGRSIAVTASIGVHELDLLGGEDTDAALQCADEALYQAKADGRDCVRWLPEDAVPPPRTLALG</sequence>
<dbReference type="Gene3D" id="2.60.40.2380">
    <property type="match status" value="1"/>
</dbReference>
<feature type="transmembrane region" description="Helical" evidence="4">
    <location>
        <begin position="235"/>
        <end position="258"/>
    </location>
</feature>
<dbReference type="AlphaFoldDB" id="A0A1T4R441"/>
<dbReference type="Pfam" id="PF00990">
    <property type="entry name" value="GGDEF"/>
    <property type="match status" value="1"/>
</dbReference>
<dbReference type="InterPro" id="IPR043128">
    <property type="entry name" value="Rev_trsase/Diguanyl_cyclase"/>
</dbReference>
<dbReference type="PANTHER" id="PTHR45138:SF24">
    <property type="entry name" value="DIGUANYLATE CYCLASE DGCC-RELATED"/>
    <property type="match status" value="1"/>
</dbReference>
<keyword evidence="5" id="KW-0732">Signal</keyword>
<feature type="signal peptide" evidence="5">
    <location>
        <begin position="1"/>
        <end position="28"/>
    </location>
</feature>
<dbReference type="SUPFAM" id="SSF55073">
    <property type="entry name" value="Nucleotide cyclase"/>
    <property type="match status" value="1"/>
</dbReference>
<dbReference type="FunFam" id="3.30.70.270:FF:000001">
    <property type="entry name" value="Diguanylate cyclase domain protein"/>
    <property type="match status" value="1"/>
</dbReference>
<dbReference type="Proteomes" id="UP000190061">
    <property type="component" value="Unassembled WGS sequence"/>
</dbReference>
<feature type="chain" id="PRO_5013024319" description="diguanylate cyclase" evidence="5">
    <location>
        <begin position="29"/>
        <end position="632"/>
    </location>
</feature>
<reference evidence="7 8" key="1">
    <citation type="submission" date="2017-02" db="EMBL/GenBank/DDBJ databases">
        <authorList>
            <person name="Peterson S.W."/>
        </authorList>
    </citation>
    <scope>NUCLEOTIDE SEQUENCE [LARGE SCALE GENOMIC DNA]</scope>
    <source>
        <strain evidence="7 8">DSM 21749</strain>
    </source>
</reference>
<dbReference type="STRING" id="1122188.SAMN02745674_01954"/>
<evidence type="ECO:0000256" key="2">
    <source>
        <dbReference type="ARBA" id="ARBA00012528"/>
    </source>
</evidence>
<keyword evidence="4" id="KW-1133">Transmembrane helix</keyword>
<evidence type="ECO:0000256" key="4">
    <source>
        <dbReference type="SAM" id="Phobius"/>
    </source>
</evidence>
<accession>A0A1T4R441</accession>
<comment type="cofactor">
    <cofactor evidence="1">
        <name>Mg(2+)</name>
        <dbReference type="ChEBI" id="CHEBI:18420"/>
    </cofactor>
</comment>
<feature type="transmembrane region" description="Helical" evidence="4">
    <location>
        <begin position="385"/>
        <end position="406"/>
    </location>
</feature>
<proteinExistence type="predicted"/>
<evidence type="ECO:0000256" key="5">
    <source>
        <dbReference type="SAM" id="SignalP"/>
    </source>
</evidence>
<feature type="transmembrane region" description="Helical" evidence="4">
    <location>
        <begin position="209"/>
        <end position="228"/>
    </location>
</feature>
<dbReference type="PANTHER" id="PTHR45138">
    <property type="entry name" value="REGULATORY COMPONENTS OF SENSORY TRANSDUCTION SYSTEM"/>
    <property type="match status" value="1"/>
</dbReference>
<dbReference type="InterPro" id="IPR050469">
    <property type="entry name" value="Diguanylate_Cyclase"/>
</dbReference>
<evidence type="ECO:0000313" key="8">
    <source>
        <dbReference type="Proteomes" id="UP000190061"/>
    </source>
</evidence>
<dbReference type="Pfam" id="PF07696">
    <property type="entry name" value="7TMR-DISMED2"/>
    <property type="match status" value="1"/>
</dbReference>
<dbReference type="Gene3D" id="3.30.70.270">
    <property type="match status" value="1"/>
</dbReference>
<evidence type="ECO:0000313" key="7">
    <source>
        <dbReference type="EMBL" id="SKA10832.1"/>
    </source>
</evidence>
<evidence type="ECO:0000256" key="3">
    <source>
        <dbReference type="SAM" id="Coils"/>
    </source>
</evidence>
<keyword evidence="4" id="KW-0472">Membrane</keyword>
<dbReference type="SMART" id="SM00267">
    <property type="entry name" value="GGDEF"/>
    <property type="match status" value="1"/>
</dbReference>
<feature type="transmembrane region" description="Helical" evidence="4">
    <location>
        <begin position="327"/>
        <end position="346"/>
    </location>
</feature>
<dbReference type="CDD" id="cd01949">
    <property type="entry name" value="GGDEF"/>
    <property type="match status" value="1"/>
</dbReference>
<evidence type="ECO:0000259" key="6">
    <source>
        <dbReference type="PROSITE" id="PS50887"/>
    </source>
</evidence>
<dbReference type="InterPro" id="IPR029787">
    <property type="entry name" value="Nucleotide_cyclase"/>
</dbReference>
<keyword evidence="8" id="KW-1185">Reference proteome</keyword>
<dbReference type="InterPro" id="IPR011622">
    <property type="entry name" value="7TMR_DISM_rcpt_extracell_dom2"/>
</dbReference>
<gene>
    <name evidence="7" type="ORF">SAMN02745674_01954</name>
</gene>
<feature type="transmembrane region" description="Helical" evidence="4">
    <location>
        <begin position="270"/>
        <end position="289"/>
    </location>
</feature>